<dbReference type="RefSeq" id="WP_073199172.1">
    <property type="nucleotide sequence ID" value="NZ_FRCZ01000001.1"/>
</dbReference>
<proteinExistence type="predicted"/>
<dbReference type="AlphaFoldDB" id="A0A1M7JLL8"/>
<keyword evidence="2" id="KW-0812">Transmembrane</keyword>
<feature type="region of interest" description="Disordered" evidence="1">
    <location>
        <begin position="1"/>
        <end position="27"/>
    </location>
</feature>
<dbReference type="STRING" id="1027249.SAMN05216179_0407"/>
<dbReference type="EMBL" id="FRCZ01000001">
    <property type="protein sequence ID" value="SHM53914.1"/>
    <property type="molecule type" value="Genomic_DNA"/>
</dbReference>
<gene>
    <name evidence="3" type="ORF">SAMN05216179_0407</name>
</gene>
<feature type="compositionally biased region" description="Acidic residues" evidence="1">
    <location>
        <begin position="96"/>
        <end position="129"/>
    </location>
</feature>
<keyword evidence="4" id="KW-1185">Reference proteome</keyword>
<evidence type="ECO:0008006" key="5">
    <source>
        <dbReference type="Google" id="ProtNLM"/>
    </source>
</evidence>
<feature type="transmembrane region" description="Helical" evidence="2">
    <location>
        <begin position="49"/>
        <end position="70"/>
    </location>
</feature>
<name>A0A1M7JLL8_9BACI</name>
<evidence type="ECO:0000313" key="3">
    <source>
        <dbReference type="EMBL" id="SHM53914.1"/>
    </source>
</evidence>
<evidence type="ECO:0000313" key="4">
    <source>
        <dbReference type="Proteomes" id="UP000184184"/>
    </source>
</evidence>
<keyword evidence="2" id="KW-0472">Membrane</keyword>
<dbReference type="Proteomes" id="UP000184184">
    <property type="component" value="Unassembled WGS sequence"/>
</dbReference>
<sequence>MSHNEDELKKELKELKTKRSLETEKKETMKMALQKHAKKKRAKSKAKQTFIWFSSAAAILICGILVFQMINNDQITLPADNNQEKEEIGITGDDNKESDEVDILDDGQDNNEAEDQGSEDTANETEDLSPLDFKVDKIGEGTHTILIEGMESEEPVAHYRMEPYGIEYSVDKFLDKYAIEDTTVRYHNDYDVEASIVMYVEENASIEQVFSNLQDDYTGESDGPYTLPEDENPYQGIGQDFSDTPEGFYVYQIEENVLVIQYEYDAEAGDGMPPRLDALQKSIK</sequence>
<keyword evidence="2" id="KW-1133">Transmembrane helix</keyword>
<evidence type="ECO:0000256" key="1">
    <source>
        <dbReference type="SAM" id="MobiDB-lite"/>
    </source>
</evidence>
<evidence type="ECO:0000256" key="2">
    <source>
        <dbReference type="SAM" id="Phobius"/>
    </source>
</evidence>
<accession>A0A1M7JLL8</accession>
<reference evidence="3 4" key="1">
    <citation type="submission" date="2016-11" db="EMBL/GenBank/DDBJ databases">
        <authorList>
            <person name="Jaros S."/>
            <person name="Januszkiewicz K."/>
            <person name="Wedrychowicz H."/>
        </authorList>
    </citation>
    <scope>NUCLEOTIDE SEQUENCE [LARGE SCALE GENOMIC DNA]</scope>
    <source>
        <strain evidence="3 4">CGMCC 1.10681</strain>
    </source>
</reference>
<feature type="region of interest" description="Disordered" evidence="1">
    <location>
        <begin position="89"/>
        <end position="131"/>
    </location>
</feature>
<dbReference type="OrthoDB" id="2963178at2"/>
<organism evidence="3 4">
    <name type="scientific">Gracilibacillus kekensis</name>
    <dbReference type="NCBI Taxonomy" id="1027249"/>
    <lineage>
        <taxon>Bacteria</taxon>
        <taxon>Bacillati</taxon>
        <taxon>Bacillota</taxon>
        <taxon>Bacilli</taxon>
        <taxon>Bacillales</taxon>
        <taxon>Bacillaceae</taxon>
        <taxon>Gracilibacillus</taxon>
    </lineage>
</organism>
<protein>
    <recommendedName>
        <fullName evidence="5">DUF4367 domain-containing protein</fullName>
    </recommendedName>
</protein>